<dbReference type="SUPFAM" id="SSF46785">
    <property type="entry name" value="Winged helix' DNA-binding domain"/>
    <property type="match status" value="1"/>
</dbReference>
<gene>
    <name evidence="5" type="ORF">ACFORG_11875</name>
</gene>
<dbReference type="PROSITE" id="PS01117">
    <property type="entry name" value="HTH_MARR_1"/>
    <property type="match status" value="1"/>
</dbReference>
<dbReference type="SMART" id="SM00347">
    <property type="entry name" value="HTH_MARR"/>
    <property type="match status" value="1"/>
</dbReference>
<evidence type="ECO:0000313" key="5">
    <source>
        <dbReference type="EMBL" id="MFC3614463.1"/>
    </source>
</evidence>
<dbReference type="InterPro" id="IPR000835">
    <property type="entry name" value="HTH_MarR-typ"/>
</dbReference>
<keyword evidence="3" id="KW-0804">Transcription</keyword>
<name>A0ABV7TGU3_9RHOB</name>
<evidence type="ECO:0000256" key="3">
    <source>
        <dbReference type="ARBA" id="ARBA00023163"/>
    </source>
</evidence>
<keyword evidence="1" id="KW-0805">Transcription regulation</keyword>
<comment type="caution">
    <text evidence="5">The sequence shown here is derived from an EMBL/GenBank/DDBJ whole genome shotgun (WGS) entry which is preliminary data.</text>
</comment>
<dbReference type="PRINTS" id="PR00598">
    <property type="entry name" value="HTHMARR"/>
</dbReference>
<dbReference type="Proteomes" id="UP001595629">
    <property type="component" value="Unassembled WGS sequence"/>
</dbReference>
<feature type="domain" description="HTH marR-type" evidence="4">
    <location>
        <begin position="24"/>
        <end position="158"/>
    </location>
</feature>
<reference evidence="6" key="1">
    <citation type="journal article" date="2019" name="Int. J. Syst. Evol. Microbiol.">
        <title>The Global Catalogue of Microorganisms (GCM) 10K type strain sequencing project: providing services to taxonomists for standard genome sequencing and annotation.</title>
        <authorList>
            <consortium name="The Broad Institute Genomics Platform"/>
            <consortium name="The Broad Institute Genome Sequencing Center for Infectious Disease"/>
            <person name="Wu L."/>
            <person name="Ma J."/>
        </authorList>
    </citation>
    <scope>NUCLEOTIDE SEQUENCE [LARGE SCALE GENOMIC DNA]</scope>
    <source>
        <strain evidence="6">KCTC 42911</strain>
    </source>
</reference>
<keyword evidence="2" id="KW-0238">DNA-binding</keyword>
<protein>
    <submittedName>
        <fullName evidence="5">MarR family winged helix-turn-helix transcriptional regulator</fullName>
    </submittedName>
</protein>
<keyword evidence="6" id="KW-1185">Reference proteome</keyword>
<dbReference type="EMBL" id="JBHRXI010000010">
    <property type="protein sequence ID" value="MFC3614463.1"/>
    <property type="molecule type" value="Genomic_DNA"/>
</dbReference>
<dbReference type="InterPro" id="IPR039422">
    <property type="entry name" value="MarR/SlyA-like"/>
</dbReference>
<dbReference type="PANTHER" id="PTHR33164">
    <property type="entry name" value="TRANSCRIPTIONAL REGULATOR, MARR FAMILY"/>
    <property type="match status" value="1"/>
</dbReference>
<dbReference type="InterPro" id="IPR036388">
    <property type="entry name" value="WH-like_DNA-bd_sf"/>
</dbReference>
<evidence type="ECO:0000313" key="6">
    <source>
        <dbReference type="Proteomes" id="UP001595629"/>
    </source>
</evidence>
<organism evidence="5 6">
    <name type="scientific">Lutimaribacter marinistellae</name>
    <dbReference type="NCBI Taxonomy" id="1820329"/>
    <lineage>
        <taxon>Bacteria</taxon>
        <taxon>Pseudomonadati</taxon>
        <taxon>Pseudomonadota</taxon>
        <taxon>Alphaproteobacteria</taxon>
        <taxon>Rhodobacterales</taxon>
        <taxon>Roseobacteraceae</taxon>
        <taxon>Lutimaribacter</taxon>
    </lineage>
</organism>
<dbReference type="Pfam" id="PF12802">
    <property type="entry name" value="MarR_2"/>
    <property type="match status" value="1"/>
</dbReference>
<dbReference type="RefSeq" id="WP_386735720.1">
    <property type="nucleotide sequence ID" value="NZ_JBHRXI010000010.1"/>
</dbReference>
<dbReference type="InterPro" id="IPR036390">
    <property type="entry name" value="WH_DNA-bd_sf"/>
</dbReference>
<dbReference type="PROSITE" id="PS50995">
    <property type="entry name" value="HTH_MARR_2"/>
    <property type="match status" value="1"/>
</dbReference>
<sequence length="162" mass="18243">MAAGRSRRRGGDPGVRDEPDSKARLRLWLKLLKVTRGIEAELRERLRVEFASTLPRFDVMSALARNSDGLKMSELSGLLKVSNGNVTGIVDRLVEDGHVQREAVPGDRRASRVRLTAQGEAEFSRQAAEHETWVTNLLQALDPQEASDMTQRLNRILREETR</sequence>
<evidence type="ECO:0000259" key="4">
    <source>
        <dbReference type="PROSITE" id="PS50995"/>
    </source>
</evidence>
<evidence type="ECO:0000256" key="1">
    <source>
        <dbReference type="ARBA" id="ARBA00023015"/>
    </source>
</evidence>
<dbReference type="Gene3D" id="1.10.10.10">
    <property type="entry name" value="Winged helix-like DNA-binding domain superfamily/Winged helix DNA-binding domain"/>
    <property type="match status" value="1"/>
</dbReference>
<accession>A0ABV7TGU3</accession>
<dbReference type="PANTHER" id="PTHR33164:SF43">
    <property type="entry name" value="HTH-TYPE TRANSCRIPTIONAL REPRESSOR YETL"/>
    <property type="match status" value="1"/>
</dbReference>
<evidence type="ECO:0000256" key="2">
    <source>
        <dbReference type="ARBA" id="ARBA00023125"/>
    </source>
</evidence>
<proteinExistence type="predicted"/>
<dbReference type="InterPro" id="IPR023187">
    <property type="entry name" value="Tscrpt_reg_MarR-type_CS"/>
</dbReference>